<feature type="compositionally biased region" description="Basic and acidic residues" evidence="1">
    <location>
        <begin position="75"/>
        <end position="86"/>
    </location>
</feature>
<name>I0Z360_COCSC</name>
<feature type="compositionally biased region" description="Basic and acidic residues" evidence="1">
    <location>
        <begin position="39"/>
        <end position="49"/>
    </location>
</feature>
<dbReference type="Proteomes" id="UP000007264">
    <property type="component" value="Unassembled WGS sequence"/>
</dbReference>
<dbReference type="EMBL" id="AGSI01000004">
    <property type="protein sequence ID" value="EIE25079.1"/>
    <property type="molecule type" value="Genomic_DNA"/>
</dbReference>
<dbReference type="AlphaFoldDB" id="I0Z360"/>
<evidence type="ECO:0000313" key="2">
    <source>
        <dbReference type="EMBL" id="EIE25079.1"/>
    </source>
</evidence>
<comment type="caution">
    <text evidence="2">The sequence shown here is derived from an EMBL/GenBank/DDBJ whole genome shotgun (WGS) entry which is preliminary data.</text>
</comment>
<evidence type="ECO:0000313" key="3">
    <source>
        <dbReference type="Proteomes" id="UP000007264"/>
    </source>
</evidence>
<accession>I0Z360</accession>
<protein>
    <submittedName>
        <fullName evidence="2">Uncharacterized protein</fullName>
    </submittedName>
</protein>
<dbReference type="RefSeq" id="XP_005649623.1">
    <property type="nucleotide sequence ID" value="XM_005649566.1"/>
</dbReference>
<organism evidence="2 3">
    <name type="scientific">Coccomyxa subellipsoidea (strain C-169)</name>
    <name type="common">Green microalga</name>
    <dbReference type="NCBI Taxonomy" id="574566"/>
    <lineage>
        <taxon>Eukaryota</taxon>
        <taxon>Viridiplantae</taxon>
        <taxon>Chlorophyta</taxon>
        <taxon>core chlorophytes</taxon>
        <taxon>Trebouxiophyceae</taxon>
        <taxon>Trebouxiophyceae incertae sedis</taxon>
        <taxon>Coccomyxaceae</taxon>
        <taxon>Coccomyxa</taxon>
        <taxon>Coccomyxa subellipsoidea</taxon>
    </lineage>
</organism>
<reference evidence="2 3" key="1">
    <citation type="journal article" date="2012" name="Genome Biol.">
        <title>The genome of the polar eukaryotic microalga coccomyxa subellipsoidea reveals traits of cold adaptation.</title>
        <authorList>
            <person name="Blanc G."/>
            <person name="Agarkova I."/>
            <person name="Grimwood J."/>
            <person name="Kuo A."/>
            <person name="Brueggeman A."/>
            <person name="Dunigan D."/>
            <person name="Gurnon J."/>
            <person name="Ladunga I."/>
            <person name="Lindquist E."/>
            <person name="Lucas S."/>
            <person name="Pangilinan J."/>
            <person name="Proschold T."/>
            <person name="Salamov A."/>
            <person name="Schmutz J."/>
            <person name="Weeks D."/>
            <person name="Yamada T."/>
            <person name="Claverie J.M."/>
            <person name="Grigoriev I."/>
            <person name="Van Etten J."/>
            <person name="Lomsadze A."/>
            <person name="Borodovsky M."/>
        </authorList>
    </citation>
    <scope>NUCLEOTIDE SEQUENCE [LARGE SCALE GENOMIC DNA]</scope>
    <source>
        <strain evidence="2 3">C-169</strain>
    </source>
</reference>
<proteinExistence type="predicted"/>
<sequence length="86" mass="9343">MFSVLVGRTSKDCDSDLQVPSLHALREAMPGLWSVPPSTEHKESVHMAGEDQEASRTPPVGRRQGVCGRPAESSAECRRREVKVAG</sequence>
<feature type="region of interest" description="Disordered" evidence="1">
    <location>
        <begin position="33"/>
        <end position="86"/>
    </location>
</feature>
<dbReference type="OrthoDB" id="1065058at2759"/>
<keyword evidence="3" id="KW-1185">Reference proteome</keyword>
<dbReference type="KEGG" id="csl:COCSUDRAFT_32551"/>
<evidence type="ECO:0000256" key="1">
    <source>
        <dbReference type="SAM" id="MobiDB-lite"/>
    </source>
</evidence>
<gene>
    <name evidence="2" type="ORF">COCSUDRAFT_32551</name>
</gene>
<dbReference type="GeneID" id="17043082"/>